<protein>
    <submittedName>
        <fullName evidence="4">GNAT family N-acetyltransferase</fullName>
    </submittedName>
</protein>
<dbReference type="CDD" id="cd04301">
    <property type="entry name" value="NAT_SF"/>
    <property type="match status" value="1"/>
</dbReference>
<feature type="domain" description="N-acetyltransferase" evidence="3">
    <location>
        <begin position="8"/>
        <end position="148"/>
    </location>
</feature>
<evidence type="ECO:0000256" key="1">
    <source>
        <dbReference type="ARBA" id="ARBA00022679"/>
    </source>
</evidence>
<evidence type="ECO:0000313" key="4">
    <source>
        <dbReference type="EMBL" id="MFB2877208.1"/>
    </source>
</evidence>
<keyword evidence="2" id="KW-0012">Acyltransferase</keyword>
<organism evidence="4 5">
    <name type="scientific">Floridaenema aerugineum BLCC-F46</name>
    <dbReference type="NCBI Taxonomy" id="3153654"/>
    <lineage>
        <taxon>Bacteria</taxon>
        <taxon>Bacillati</taxon>
        <taxon>Cyanobacteriota</taxon>
        <taxon>Cyanophyceae</taxon>
        <taxon>Oscillatoriophycideae</taxon>
        <taxon>Aerosakkonematales</taxon>
        <taxon>Aerosakkonemataceae</taxon>
        <taxon>Floridanema</taxon>
        <taxon>Floridanema aerugineum</taxon>
    </lineage>
</organism>
<evidence type="ECO:0000256" key="2">
    <source>
        <dbReference type="ARBA" id="ARBA00023315"/>
    </source>
</evidence>
<evidence type="ECO:0000259" key="3">
    <source>
        <dbReference type="PROSITE" id="PS51186"/>
    </source>
</evidence>
<dbReference type="PANTHER" id="PTHR43626:SF4">
    <property type="entry name" value="GCN5-RELATED N-ACETYLTRANSFERASE 2, CHLOROPLASTIC"/>
    <property type="match status" value="1"/>
</dbReference>
<keyword evidence="5" id="KW-1185">Reference proteome</keyword>
<dbReference type="InterPro" id="IPR000182">
    <property type="entry name" value="GNAT_dom"/>
</dbReference>
<dbReference type="Gene3D" id="3.40.630.30">
    <property type="match status" value="1"/>
</dbReference>
<name>A0ABV4X361_9CYAN</name>
<dbReference type="InterPro" id="IPR016181">
    <property type="entry name" value="Acyl_CoA_acyltransferase"/>
</dbReference>
<reference evidence="4 5" key="1">
    <citation type="submission" date="2024-09" db="EMBL/GenBank/DDBJ databases">
        <title>Floridaenema gen nov. (Aerosakkonemataceae, Aerosakkonematales ord. nov., Cyanobacteria) from benthic tropical and subtropical fresh waters, with the description of four new species.</title>
        <authorList>
            <person name="Moretto J.A."/>
            <person name="Berthold D.E."/>
            <person name="Lefler F.W."/>
            <person name="Huang I.-S."/>
            <person name="Laughinghouse H. IV."/>
        </authorList>
    </citation>
    <scope>NUCLEOTIDE SEQUENCE [LARGE SCALE GENOMIC DNA]</scope>
    <source>
        <strain evidence="4 5">BLCC-F46</strain>
    </source>
</reference>
<proteinExistence type="predicted"/>
<dbReference type="PANTHER" id="PTHR43626">
    <property type="entry name" value="ACYL-COA N-ACYLTRANSFERASE"/>
    <property type="match status" value="1"/>
</dbReference>
<accession>A0ABV4X361</accession>
<dbReference type="PROSITE" id="PS51186">
    <property type="entry name" value="GNAT"/>
    <property type="match status" value="1"/>
</dbReference>
<dbReference type="EMBL" id="JBHFNQ010000077">
    <property type="protein sequence ID" value="MFB2877208.1"/>
    <property type="molecule type" value="Genomic_DNA"/>
</dbReference>
<dbReference type="Pfam" id="PF13673">
    <property type="entry name" value="Acetyltransf_10"/>
    <property type="match status" value="1"/>
</dbReference>
<dbReference type="InterPro" id="IPR045039">
    <property type="entry name" value="NSI-like"/>
</dbReference>
<evidence type="ECO:0000313" key="5">
    <source>
        <dbReference type="Proteomes" id="UP001576774"/>
    </source>
</evidence>
<gene>
    <name evidence="4" type="ORF">ACE1CC_10000</name>
</gene>
<dbReference type="SUPFAM" id="SSF55729">
    <property type="entry name" value="Acyl-CoA N-acyltransferases (Nat)"/>
    <property type="match status" value="1"/>
</dbReference>
<keyword evidence="1" id="KW-0808">Transferase</keyword>
<comment type="caution">
    <text evidence="4">The sequence shown here is derived from an EMBL/GenBank/DDBJ whole genome shotgun (WGS) entry which is preliminary data.</text>
</comment>
<sequence length="148" mass="17043">MKISESEIEIRLVANEVELSQMFYVRWLVLRKPLGMALGTEQDQYEGNSFQLVAVFGDRIIGSARLRKESENLGIISFVVVLPEFRNQGIGTKLIEKLIEKAQQENLHVVRLKSRITAIDFYKKIGFSEQGELFEFLTIPHITMEIKL</sequence>
<dbReference type="Proteomes" id="UP001576774">
    <property type="component" value="Unassembled WGS sequence"/>
</dbReference>
<dbReference type="RefSeq" id="WP_413270345.1">
    <property type="nucleotide sequence ID" value="NZ_JBHFNQ010000077.1"/>
</dbReference>